<comment type="caution">
    <text evidence="3">The sequence shown here is derived from an EMBL/GenBank/DDBJ whole genome shotgun (WGS) entry which is preliminary data.</text>
</comment>
<dbReference type="EMBL" id="JBHSAO010000001">
    <property type="protein sequence ID" value="MFC4022334.1"/>
    <property type="molecule type" value="Genomic_DNA"/>
</dbReference>
<protein>
    <submittedName>
        <fullName evidence="3">Glycosyltransferase family 4 protein</fullName>
    </submittedName>
</protein>
<dbReference type="CDD" id="cd03817">
    <property type="entry name" value="GT4_UGDG-like"/>
    <property type="match status" value="1"/>
</dbReference>
<dbReference type="InterPro" id="IPR001296">
    <property type="entry name" value="Glyco_trans_1"/>
</dbReference>
<feature type="domain" description="Glycosyl transferase family 1" evidence="1">
    <location>
        <begin position="193"/>
        <end position="345"/>
    </location>
</feature>
<proteinExistence type="predicted"/>
<evidence type="ECO:0000313" key="3">
    <source>
        <dbReference type="EMBL" id="MFC4022334.1"/>
    </source>
</evidence>
<dbReference type="Pfam" id="PF13439">
    <property type="entry name" value="Glyco_transf_4"/>
    <property type="match status" value="1"/>
</dbReference>
<reference evidence="4" key="1">
    <citation type="journal article" date="2019" name="Int. J. Syst. Evol. Microbiol.">
        <title>The Global Catalogue of Microorganisms (GCM) 10K type strain sequencing project: providing services to taxonomists for standard genome sequencing and annotation.</title>
        <authorList>
            <consortium name="The Broad Institute Genomics Platform"/>
            <consortium name="The Broad Institute Genome Sequencing Center for Infectious Disease"/>
            <person name="Wu L."/>
            <person name="Ma J."/>
        </authorList>
    </citation>
    <scope>NUCLEOTIDE SEQUENCE [LARGE SCALE GENOMIC DNA]</scope>
    <source>
        <strain evidence="4">IBRC-M 10703</strain>
    </source>
</reference>
<evidence type="ECO:0000259" key="1">
    <source>
        <dbReference type="Pfam" id="PF00534"/>
    </source>
</evidence>
<dbReference type="InterPro" id="IPR028098">
    <property type="entry name" value="Glyco_trans_4-like_N"/>
</dbReference>
<dbReference type="RefSeq" id="WP_379494851.1">
    <property type="nucleotide sequence ID" value="NZ_JBHSAO010000001.1"/>
</dbReference>
<dbReference type="PANTHER" id="PTHR45947:SF3">
    <property type="entry name" value="SULFOQUINOVOSYL TRANSFERASE SQD2"/>
    <property type="match status" value="1"/>
</dbReference>
<name>A0ABV8GVY3_9BACI</name>
<accession>A0ABV8GVY3</accession>
<dbReference type="SUPFAM" id="SSF53756">
    <property type="entry name" value="UDP-Glycosyltransferase/glycogen phosphorylase"/>
    <property type="match status" value="1"/>
</dbReference>
<evidence type="ECO:0000259" key="2">
    <source>
        <dbReference type="Pfam" id="PF13439"/>
    </source>
</evidence>
<keyword evidence="4" id="KW-1185">Reference proteome</keyword>
<dbReference type="InterPro" id="IPR050194">
    <property type="entry name" value="Glycosyltransferase_grp1"/>
</dbReference>
<dbReference type="Pfam" id="PF00534">
    <property type="entry name" value="Glycos_transf_1"/>
    <property type="match status" value="1"/>
</dbReference>
<evidence type="ECO:0000313" key="4">
    <source>
        <dbReference type="Proteomes" id="UP001595772"/>
    </source>
</evidence>
<organism evidence="3 4">
    <name type="scientific">Oceanobacillus longus</name>
    <dbReference type="NCBI Taxonomy" id="930120"/>
    <lineage>
        <taxon>Bacteria</taxon>
        <taxon>Bacillati</taxon>
        <taxon>Bacillota</taxon>
        <taxon>Bacilli</taxon>
        <taxon>Bacillales</taxon>
        <taxon>Bacillaceae</taxon>
        <taxon>Oceanobacillus</taxon>
    </lineage>
</organism>
<dbReference type="Gene3D" id="3.40.50.2000">
    <property type="entry name" value="Glycogen Phosphorylase B"/>
    <property type="match status" value="2"/>
</dbReference>
<sequence>MKILITTECYSPVINGVVTSVVNLHQELINLGHEVRILTLSGKLRSFEKDGVTYIGSLGIGKIYPGARVALTTENVYLKTIVEWEPDIIHSQSEFSTFQMARHMAKKLHIPIVHTYHTIYEDYTHYFSPNKKWGKAMAARFTKTILKHTECVIAPTDKVRCLLEDYGVNQKIQVVPTGINLELYVKEVENTKKQQLRDRIGIPRNHKVLLSVGRLAKEKNLEEIILFLSTLQTGNFTLLIVGDGPHRSFLEKYVGELGLSKKVIFIGMVLPEEISAFYQLGDVFVSASNSETQGLTYLEAMANGTPALCRKDACLEKVIVSGVNGWQFSSYEEFVKGLESLLKYRDLISQNARLDVISNYSSAVFVKRVEKIYRNAIQQYSLKENELLPQ</sequence>
<gene>
    <name evidence="3" type="ORF">ACFOUV_00720</name>
</gene>
<feature type="domain" description="Glycosyltransferase subfamily 4-like N-terminal" evidence="2">
    <location>
        <begin position="14"/>
        <end position="182"/>
    </location>
</feature>
<dbReference type="Proteomes" id="UP001595772">
    <property type="component" value="Unassembled WGS sequence"/>
</dbReference>
<dbReference type="PANTHER" id="PTHR45947">
    <property type="entry name" value="SULFOQUINOVOSYL TRANSFERASE SQD2"/>
    <property type="match status" value="1"/>
</dbReference>